<organism evidence="2 3">
    <name type="scientific">Megasphaera micronuciformis F0359</name>
    <dbReference type="NCBI Taxonomy" id="706434"/>
    <lineage>
        <taxon>Bacteria</taxon>
        <taxon>Bacillati</taxon>
        <taxon>Bacillota</taxon>
        <taxon>Negativicutes</taxon>
        <taxon>Veillonellales</taxon>
        <taxon>Veillonellaceae</taxon>
        <taxon>Megasphaera</taxon>
    </lineage>
</organism>
<dbReference type="AlphaFoldDB" id="E2ZCF7"/>
<dbReference type="InterPro" id="IPR038177">
    <property type="entry name" value="IAT_beta_sf"/>
</dbReference>
<dbReference type="Gene3D" id="2.40.160.160">
    <property type="entry name" value="Inverse autotransporter, beta-domain"/>
    <property type="match status" value="1"/>
</dbReference>
<dbReference type="STRING" id="706434.HMPREF9429_01329"/>
<dbReference type="HOGENOM" id="CLU_683236_0_0_9"/>
<comment type="caution">
    <text evidence="2">The sequence shown here is derived from an EMBL/GenBank/DDBJ whole genome shotgun (WGS) entry which is preliminary data.</text>
</comment>
<evidence type="ECO:0000313" key="3">
    <source>
        <dbReference type="Proteomes" id="UP000003195"/>
    </source>
</evidence>
<sequence length="323" mass="37118">MPLTHNWLDRTDIKAKFQTNHEPQYAVETLQPLSHYDEKTSKDLVFIQGSVSSNFGDVFTYDEYLNEPVPGSGTVIYEERHVNRYDRIGTTGSIGLGYRHLSRSENAYVGANAFYDYSFKDNYRRAGVGAEYVVGENKFYANFYKHLGSGDFFYSESTIDEPYPAPYNTPDTGVSLVHTSRSMTASGYDIGYSRTFKNARYLRPYINRYHWNIHRDVRGLYGMLLHTFNTYKDGYKVGTEINLTPHIAVDTGYNKPSGHSGEFYIQVMYTLGKTDFALFGGKHGNSDDTTTARSQMFDKVRRHDMTATKYKGEFHIHYPHDHL</sequence>
<protein>
    <recommendedName>
        <fullName evidence="1">Inverse autotransporter beta-domain domain-containing protein</fullName>
    </recommendedName>
</protein>
<gene>
    <name evidence="2" type="ORF">HMPREF9429_01329</name>
</gene>
<keyword evidence="3" id="KW-1185">Reference proteome</keyword>
<dbReference type="InterPro" id="IPR024519">
    <property type="entry name" value="IAT_beta"/>
</dbReference>
<feature type="domain" description="Inverse autotransporter beta-domain" evidence="1">
    <location>
        <begin position="89"/>
        <end position="303"/>
    </location>
</feature>
<evidence type="ECO:0000313" key="2">
    <source>
        <dbReference type="EMBL" id="EFQ04144.1"/>
    </source>
</evidence>
<name>E2ZCF7_9FIRM</name>
<dbReference type="eggNOG" id="ENOG5033R3G">
    <property type="taxonomic scope" value="Bacteria"/>
</dbReference>
<dbReference type="Proteomes" id="UP000003195">
    <property type="component" value="Unassembled WGS sequence"/>
</dbReference>
<proteinExistence type="predicted"/>
<dbReference type="EMBL" id="AECS01000037">
    <property type="protein sequence ID" value="EFQ04144.1"/>
    <property type="molecule type" value="Genomic_DNA"/>
</dbReference>
<dbReference type="Pfam" id="PF11924">
    <property type="entry name" value="IAT_beta"/>
    <property type="match status" value="1"/>
</dbReference>
<accession>E2ZCF7</accession>
<reference evidence="2 3" key="1">
    <citation type="submission" date="2010-08" db="EMBL/GenBank/DDBJ databases">
        <authorList>
            <person name="Weinstock G."/>
            <person name="Sodergren E."/>
            <person name="Clifton S."/>
            <person name="Fulton L."/>
            <person name="Fulton B."/>
            <person name="Courtney L."/>
            <person name="Fronick C."/>
            <person name="Harrison M."/>
            <person name="Strong C."/>
            <person name="Farmer C."/>
            <person name="Delahaunty K."/>
            <person name="Markovic C."/>
            <person name="Hall O."/>
            <person name="Minx P."/>
            <person name="Tomlinson C."/>
            <person name="Mitreva M."/>
            <person name="Hou S."/>
            <person name="Chen J."/>
            <person name="Wollam A."/>
            <person name="Pepin K.H."/>
            <person name="Johnson M."/>
            <person name="Bhonagiri V."/>
            <person name="Zhang X."/>
            <person name="Suruliraj S."/>
            <person name="Warren W."/>
            <person name="Chinwalla A."/>
            <person name="Mardis E.R."/>
            <person name="Wilson R.K."/>
        </authorList>
    </citation>
    <scope>NUCLEOTIDE SEQUENCE [LARGE SCALE GENOMIC DNA]</scope>
    <source>
        <strain evidence="2 3">F0359</strain>
    </source>
</reference>
<evidence type="ECO:0000259" key="1">
    <source>
        <dbReference type="Pfam" id="PF11924"/>
    </source>
</evidence>